<dbReference type="EMBL" id="GDJX01008686">
    <property type="protein sequence ID" value="JAT59250.1"/>
    <property type="molecule type" value="Transcribed_RNA"/>
</dbReference>
<dbReference type="Pfam" id="PF13966">
    <property type="entry name" value="zf-RVT"/>
    <property type="match status" value="1"/>
</dbReference>
<proteinExistence type="predicted"/>
<feature type="domain" description="Reverse transcriptase zinc-binding" evidence="1">
    <location>
        <begin position="8"/>
        <end position="93"/>
    </location>
</feature>
<dbReference type="AlphaFoldDB" id="A0A1D1YXA1"/>
<gene>
    <name evidence="2" type="primary">atpB_0</name>
    <name evidence="2" type="ORF">g.108497</name>
</gene>
<evidence type="ECO:0000259" key="1">
    <source>
        <dbReference type="Pfam" id="PF13966"/>
    </source>
</evidence>
<accession>A0A1D1YXA1</accession>
<protein>
    <submittedName>
        <fullName evidence="2">V-type ATP synthase beta chain</fullName>
    </submittedName>
</protein>
<dbReference type="InterPro" id="IPR026960">
    <property type="entry name" value="RVT-Znf"/>
</dbReference>
<organism evidence="2">
    <name type="scientific">Anthurium amnicola</name>
    <dbReference type="NCBI Taxonomy" id="1678845"/>
    <lineage>
        <taxon>Eukaryota</taxon>
        <taxon>Viridiplantae</taxon>
        <taxon>Streptophyta</taxon>
        <taxon>Embryophyta</taxon>
        <taxon>Tracheophyta</taxon>
        <taxon>Spermatophyta</taxon>
        <taxon>Magnoliopsida</taxon>
        <taxon>Liliopsida</taxon>
        <taxon>Araceae</taxon>
        <taxon>Pothoideae</taxon>
        <taxon>Potheae</taxon>
        <taxon>Anthurium</taxon>
    </lineage>
</organism>
<evidence type="ECO:0000313" key="2">
    <source>
        <dbReference type="EMBL" id="JAT59250.1"/>
    </source>
</evidence>
<name>A0A1D1YXA1_9ARAE</name>
<sequence>MPTTRGYFPFHSAWSVVRSQRVYHFPFKVLWHPIIPRKMSFFVRCALFNRMAVDAEVQKLGILLPEACICCEQRHEESVSHLLLYGDWASAVWSFFGSALNIHISNSDTLPGYSYGVSRAGYPALMAFCVTSCPS</sequence>
<reference evidence="2" key="1">
    <citation type="submission" date="2015-07" db="EMBL/GenBank/DDBJ databases">
        <title>Transcriptome Assembly of Anthurium amnicola.</title>
        <authorList>
            <person name="Suzuki J."/>
        </authorList>
    </citation>
    <scope>NUCLEOTIDE SEQUENCE</scope>
</reference>